<dbReference type="EMBL" id="CP045798">
    <property type="protein sequence ID" value="QNB47777.1"/>
    <property type="molecule type" value="Genomic_DNA"/>
</dbReference>
<gene>
    <name evidence="2" type="ORF">BR63_16760</name>
</gene>
<keyword evidence="1" id="KW-1277">Toxin-antitoxin system</keyword>
<accession>A0A7G6E6S3</accession>
<dbReference type="Pfam" id="PF05016">
    <property type="entry name" value="ParE_toxin"/>
    <property type="match status" value="1"/>
</dbReference>
<evidence type="ECO:0000256" key="1">
    <source>
        <dbReference type="ARBA" id="ARBA00022649"/>
    </source>
</evidence>
<evidence type="ECO:0000313" key="2">
    <source>
        <dbReference type="EMBL" id="QNB47777.1"/>
    </source>
</evidence>
<evidence type="ECO:0000313" key="3">
    <source>
        <dbReference type="Proteomes" id="UP000515847"/>
    </source>
</evidence>
<dbReference type="Gene3D" id="3.30.2310.20">
    <property type="entry name" value="RelE-like"/>
    <property type="match status" value="1"/>
</dbReference>
<dbReference type="RefSeq" id="WP_034421054.1">
    <property type="nucleotide sequence ID" value="NZ_CP045798.1"/>
</dbReference>
<name>A0A7G6E6S3_THEFR</name>
<protein>
    <submittedName>
        <fullName evidence="2">Type II toxin-antitoxin system RelE/ParE family toxin</fullName>
    </submittedName>
</protein>
<organism evidence="2 3">
    <name type="scientific">Thermanaerosceptrum fracticalcis</name>
    <dbReference type="NCBI Taxonomy" id="1712410"/>
    <lineage>
        <taxon>Bacteria</taxon>
        <taxon>Bacillati</taxon>
        <taxon>Bacillota</taxon>
        <taxon>Clostridia</taxon>
        <taxon>Eubacteriales</taxon>
        <taxon>Peptococcaceae</taxon>
        <taxon>Thermanaerosceptrum</taxon>
    </lineage>
</organism>
<keyword evidence="3" id="KW-1185">Reference proteome</keyword>
<sequence length="101" mass="11895">MHKLRYLPLAQKDLRDITSYIADTLKAPKAAMDLVDALDHSISRLAQFPYSYRVYQPIEPLEAEYRILPVKNYLVFYVASEHDVEIHRIIYAKMDITKIIR</sequence>
<dbReference type="InterPro" id="IPR035093">
    <property type="entry name" value="RelE/ParE_toxin_dom_sf"/>
</dbReference>
<dbReference type="AlphaFoldDB" id="A0A7G6E6S3"/>
<proteinExistence type="predicted"/>
<dbReference type="Proteomes" id="UP000515847">
    <property type="component" value="Chromosome"/>
</dbReference>
<dbReference type="KEGG" id="tfr:BR63_16760"/>
<dbReference type="OrthoDB" id="3268478at2"/>
<dbReference type="InterPro" id="IPR007712">
    <property type="entry name" value="RelE/ParE_toxin"/>
</dbReference>
<reference evidence="2 3" key="1">
    <citation type="journal article" date="2019" name="Front. Microbiol.">
        <title>Thermoanaerosceptrum fracticalcis gen. nov. sp. nov., a Novel Fumarate-Fermenting Microorganism From a Deep Fractured Carbonate Aquifer of the US Great Basin.</title>
        <authorList>
            <person name="Hamilton-Brehm S.D."/>
            <person name="Stewart L.E."/>
            <person name="Zavarin M."/>
            <person name="Caldwell M."/>
            <person name="Lawson P.A."/>
            <person name="Onstott T.C."/>
            <person name="Grzymski J."/>
            <person name="Neveux I."/>
            <person name="Lollar B.S."/>
            <person name="Russell C.E."/>
            <person name="Moser D.P."/>
        </authorList>
    </citation>
    <scope>NUCLEOTIDE SEQUENCE [LARGE SCALE GENOMIC DNA]</scope>
    <source>
        <strain evidence="2 3">DRI-13</strain>
    </source>
</reference>